<dbReference type="PIRSF" id="PIRSF000428">
    <property type="entry name" value="P_Ac_trans"/>
    <property type="match status" value="1"/>
</dbReference>
<evidence type="ECO:0000259" key="4">
    <source>
        <dbReference type="Pfam" id="PF01515"/>
    </source>
</evidence>
<evidence type="ECO:0000256" key="2">
    <source>
        <dbReference type="ARBA" id="ARBA00022679"/>
    </source>
</evidence>
<sequence length="311" mass="32862">MFSQYKHSQNFINQAAAKQPISCAVAYPCDQSSLEGAVEAAKLGMIKPILVGPEQEIKAVAQQHGYDISQLEIIDMPNSVAAASQAVALVGEGKAHMLMKGSLHTDELMREVVSREGGLRTKRRISHVFVMDIPGFETPYFITDAAVNILPDLLTKVDIIQNAIDLHVALGLGKPHVAVLSAVETVYSKIPSTLEAAALSKMVERGQIVGGIVDGPLAMDNALSVEAARIKKVGGTVAGHAQILLAPNIEAGNMLFKALVFFAKASVAGVILGAKVPVVLTSRADSATSRLASCAVAALYGHHLQESKKKV</sequence>
<organism evidence="5 6">
    <name type="scientific">Entomobacter blattae</name>
    <dbReference type="NCBI Taxonomy" id="2762277"/>
    <lineage>
        <taxon>Bacteria</taxon>
        <taxon>Pseudomonadati</taxon>
        <taxon>Pseudomonadota</taxon>
        <taxon>Alphaproteobacteria</taxon>
        <taxon>Acetobacterales</taxon>
        <taxon>Acetobacteraceae</taxon>
        <taxon>Entomobacter</taxon>
    </lineage>
</organism>
<evidence type="ECO:0000313" key="5">
    <source>
        <dbReference type="EMBL" id="QNT77452.1"/>
    </source>
</evidence>
<evidence type="ECO:0000313" key="6">
    <source>
        <dbReference type="Proteomes" id="UP000516349"/>
    </source>
</evidence>
<comment type="similarity">
    <text evidence="1">Belongs to the phosphate acetyltransferase and butyryltransferase family.</text>
</comment>
<dbReference type="Proteomes" id="UP000516349">
    <property type="component" value="Chromosome"/>
</dbReference>
<dbReference type="InterPro" id="IPR002505">
    <property type="entry name" value="PTA_PTB"/>
</dbReference>
<dbReference type="Gene3D" id="3.40.718.10">
    <property type="entry name" value="Isopropylmalate Dehydrogenase"/>
    <property type="match status" value="1"/>
</dbReference>
<dbReference type="Pfam" id="PF01515">
    <property type="entry name" value="PTA_PTB"/>
    <property type="match status" value="1"/>
</dbReference>
<dbReference type="NCBIfam" id="NF006045">
    <property type="entry name" value="PRK08190.1"/>
    <property type="match status" value="1"/>
</dbReference>
<proteinExistence type="inferred from homology"/>
<dbReference type="KEGG" id="ebla:JGUZn3_01930"/>
<name>A0A7H1NNU2_9PROT</name>
<dbReference type="InterPro" id="IPR050500">
    <property type="entry name" value="Phos_Acetyltrans/Butyryltrans"/>
</dbReference>
<dbReference type="PANTHER" id="PTHR43356">
    <property type="entry name" value="PHOSPHATE ACETYLTRANSFERASE"/>
    <property type="match status" value="1"/>
</dbReference>
<accession>A0A7H1NNU2</accession>
<dbReference type="PANTHER" id="PTHR43356:SF2">
    <property type="entry name" value="PHOSPHATE ACETYLTRANSFERASE"/>
    <property type="match status" value="1"/>
</dbReference>
<feature type="domain" description="Phosphate acetyl/butaryl transferase" evidence="4">
    <location>
        <begin position="83"/>
        <end position="298"/>
    </location>
</feature>
<protein>
    <submittedName>
        <fullName evidence="5">Phosphate acetyltransferase</fullName>
        <ecNumber evidence="5">2.3.1.8</ecNumber>
    </submittedName>
</protein>
<evidence type="ECO:0000256" key="1">
    <source>
        <dbReference type="ARBA" id="ARBA00005656"/>
    </source>
</evidence>
<dbReference type="GO" id="GO:0008959">
    <property type="term" value="F:phosphate acetyltransferase activity"/>
    <property type="evidence" value="ECO:0007669"/>
    <property type="project" value="UniProtKB-EC"/>
</dbReference>
<keyword evidence="6" id="KW-1185">Reference proteome</keyword>
<dbReference type="EMBL" id="CP060244">
    <property type="protein sequence ID" value="QNT77452.1"/>
    <property type="molecule type" value="Genomic_DNA"/>
</dbReference>
<dbReference type="NCBIfam" id="NF008852">
    <property type="entry name" value="PRK11890.1"/>
    <property type="match status" value="1"/>
</dbReference>
<dbReference type="InterPro" id="IPR012147">
    <property type="entry name" value="P_Ac_Bu_trans"/>
</dbReference>
<gene>
    <name evidence="5" type="primary">pta</name>
    <name evidence="5" type="ORF">JGUZn3_01930</name>
</gene>
<dbReference type="SUPFAM" id="SSF53659">
    <property type="entry name" value="Isocitrate/Isopropylmalate dehydrogenase-like"/>
    <property type="match status" value="1"/>
</dbReference>
<keyword evidence="3 5" id="KW-0012">Acyltransferase</keyword>
<reference evidence="5 6" key="1">
    <citation type="submission" date="2020-08" db="EMBL/GenBank/DDBJ databases">
        <title>Complete genome sequence of Entomobacter blattae G55GP.</title>
        <authorList>
            <person name="Poehlein A."/>
            <person name="Guzman J."/>
            <person name="Daniel R."/>
            <person name="Vilcinskas A."/>
        </authorList>
    </citation>
    <scope>NUCLEOTIDE SEQUENCE [LARGE SCALE GENOMIC DNA]</scope>
    <source>
        <strain evidence="5 6">G55GP</strain>
    </source>
</reference>
<dbReference type="RefSeq" id="WP_238996846.1">
    <property type="nucleotide sequence ID" value="NZ_CP060244.1"/>
</dbReference>
<dbReference type="AlphaFoldDB" id="A0A7H1NNU2"/>
<evidence type="ECO:0000256" key="3">
    <source>
        <dbReference type="ARBA" id="ARBA00023315"/>
    </source>
</evidence>
<keyword evidence="2 5" id="KW-0808">Transferase</keyword>
<dbReference type="EC" id="2.3.1.8" evidence="5"/>